<dbReference type="RefSeq" id="XP_020435228.1">
    <property type="nucleotide sequence ID" value="XM_020574814.1"/>
</dbReference>
<dbReference type="PANTHER" id="PTHR14416">
    <property type="entry name" value="PROTEIN NJMU-R1"/>
    <property type="match status" value="1"/>
</dbReference>
<protein>
    <submittedName>
        <fullName evidence="2">Uncharacterized protein</fullName>
    </submittedName>
</protein>
<sequence>MSQLSSSTDNVGLSKSQEFPLSISTMLGVSTTNATANQQQQQHAYTNSLSSVSEENDNNNMNNYYCLMIKEYSSSPADNNNNNNDNNNNNQNQSFTLNIVHTNATNIQTHNIKSFILSKLLKNLIFKRGSIGRIEDTSLASSSNSLNTNVIDSLLGGSLPSSSSNNKNNEISCYYTLIEVQEPTNTSTTTTTTTSINNNLTTSSSSSSNTTTKTTTTTTTTTSDLTGTNSTSDDTLDNTNSPLVQTDIENLDFSININDNQILLSEIENCGNIIKEYYLCLCYEHPESQVNNIDTFHLELGDFCYDIGYLIKSSNQEILTNTLSNWYSLCINYLTRTIDMFNDKISLLLHSSLSGYAYNIETPNDLIAKDIIHFLRSISIPNLTVIKTSSESDSTLFKYELNPESVNSIDTIVNITVTKENTLILNYKGTNGFCRKWCRIFLDAKADSLRLRNLAEEFKLKVIQELNHFRRMVDSSKNNNYLLYKSFLFLVGSDNSDILFDLLKKDNDDPAVKEILNILQLQLQQQLQQ</sequence>
<feature type="region of interest" description="Disordered" evidence="1">
    <location>
        <begin position="34"/>
        <end position="54"/>
    </location>
</feature>
<dbReference type="InParanoid" id="D3B5G3"/>
<comment type="caution">
    <text evidence="2">The sequence shown here is derived from an EMBL/GenBank/DDBJ whole genome shotgun (WGS) entry which is preliminary data.</text>
</comment>
<dbReference type="AlphaFoldDB" id="D3B5G3"/>
<name>D3B5G3_HETP5</name>
<gene>
    <name evidence="2" type="ORF">PPL_03901</name>
</gene>
<evidence type="ECO:0000313" key="2">
    <source>
        <dbReference type="EMBL" id="EFA83111.1"/>
    </source>
</evidence>
<keyword evidence="3" id="KW-1185">Reference proteome</keyword>
<feature type="region of interest" description="Disordered" evidence="1">
    <location>
        <begin position="184"/>
        <end position="241"/>
    </location>
</feature>
<reference evidence="2 3" key="1">
    <citation type="journal article" date="2011" name="Genome Res.">
        <title>Phylogeny-wide analysis of social amoeba genomes highlights ancient origins for complex intercellular communication.</title>
        <authorList>
            <person name="Heidel A.J."/>
            <person name="Lawal H.M."/>
            <person name="Felder M."/>
            <person name="Schilde C."/>
            <person name="Helps N.R."/>
            <person name="Tunggal B."/>
            <person name="Rivero F."/>
            <person name="John U."/>
            <person name="Schleicher M."/>
            <person name="Eichinger L."/>
            <person name="Platzer M."/>
            <person name="Noegel A.A."/>
            <person name="Schaap P."/>
            <person name="Gloeckner G."/>
        </authorList>
    </citation>
    <scope>NUCLEOTIDE SEQUENCE [LARGE SCALE GENOMIC DNA]</scope>
    <source>
        <strain evidence="3">ATCC 26659 / Pp 5 / PN500</strain>
    </source>
</reference>
<dbReference type="GO" id="GO:0005802">
    <property type="term" value="C:trans-Golgi network"/>
    <property type="evidence" value="ECO:0007669"/>
    <property type="project" value="InterPro"/>
</dbReference>
<dbReference type="OMA" id="MFRRMID"/>
<dbReference type="FunCoup" id="D3B5G3">
    <property type="interactions" value="7"/>
</dbReference>
<dbReference type="Proteomes" id="UP000001396">
    <property type="component" value="Unassembled WGS sequence"/>
</dbReference>
<dbReference type="EMBL" id="ADBJ01000017">
    <property type="protein sequence ID" value="EFA83111.1"/>
    <property type="molecule type" value="Genomic_DNA"/>
</dbReference>
<dbReference type="PANTHER" id="PTHR14416:SF2">
    <property type="entry name" value="PROTEIN NJMU-R1"/>
    <property type="match status" value="1"/>
</dbReference>
<organism evidence="2 3">
    <name type="scientific">Heterostelium pallidum (strain ATCC 26659 / Pp 5 / PN500)</name>
    <name type="common">Cellular slime mold</name>
    <name type="synonym">Polysphondylium pallidum</name>
    <dbReference type="NCBI Taxonomy" id="670386"/>
    <lineage>
        <taxon>Eukaryota</taxon>
        <taxon>Amoebozoa</taxon>
        <taxon>Evosea</taxon>
        <taxon>Eumycetozoa</taxon>
        <taxon>Dictyostelia</taxon>
        <taxon>Acytosteliales</taxon>
        <taxon>Acytosteliaceae</taxon>
        <taxon>Heterostelium</taxon>
    </lineage>
</organism>
<dbReference type="InterPro" id="IPR028280">
    <property type="entry name" value="Njmu-R1"/>
</dbReference>
<dbReference type="GO" id="GO:0099041">
    <property type="term" value="P:vesicle tethering to Golgi"/>
    <property type="evidence" value="ECO:0007669"/>
    <property type="project" value="InterPro"/>
</dbReference>
<dbReference type="GeneID" id="31359388"/>
<proteinExistence type="predicted"/>
<evidence type="ECO:0000256" key="1">
    <source>
        <dbReference type="SAM" id="MobiDB-lite"/>
    </source>
</evidence>
<accession>D3B5G3</accession>
<evidence type="ECO:0000313" key="3">
    <source>
        <dbReference type="Proteomes" id="UP000001396"/>
    </source>
</evidence>
<dbReference type="Pfam" id="PF15053">
    <property type="entry name" value="Njmu-R1"/>
    <property type="match status" value="1"/>
</dbReference>
<dbReference type="STRING" id="670386.D3B5G3"/>